<feature type="compositionally biased region" description="Basic and acidic residues" evidence="1">
    <location>
        <begin position="535"/>
        <end position="563"/>
    </location>
</feature>
<feature type="compositionally biased region" description="Polar residues" evidence="1">
    <location>
        <begin position="325"/>
        <end position="339"/>
    </location>
</feature>
<dbReference type="EMBL" id="JACAZH010000001">
    <property type="protein sequence ID" value="KAF7375901.1"/>
    <property type="molecule type" value="Genomic_DNA"/>
</dbReference>
<feature type="region of interest" description="Disordered" evidence="1">
    <location>
        <begin position="161"/>
        <end position="181"/>
    </location>
</feature>
<sequence length="940" mass="102164">MSTNLPLRVLYSLNGSPQYILARSQSAVPVEFIPSPGTGASSSSSPPPARYASASLKTCIGAICHSSPELLQDVTRDFSIYLLDPLEVDCAPAQANTSSKASFADALESRVAVGLGLMSWALMTEEAIPVTGTVKVSGTGQETLEVIFSLRQTLAMQRTSLPEASRSWRKPTTSTGRGIWPIVNGKPAVPYQSKNRQTLIPGSMSDKILAVAPIYVGPERRPQGRLPIPETISIEPEGHDDDDDDVVVLDGPPRQSGKDPSPVGKDFPGPSSLLDFLALVNVMTPEHERNKALGNVLSLVHGSDGTATPHPSADLANAMSLLSNLQRQHSQPDSVLPSHNQHRRKSSSNDDEIVCLNKENVNPKVFRRRAEREKDDPKLSNPSEPSTGNFSSGLPTPPSSQGRPEPPSRVSSNPPARKRTLSEFMAEQESIRDKEKASKRPQNHWTERSQSIDSFLPATIMPPPTTAPRQTNSFLRRTNSSSCLSSPSRGGFFTATAIAVPSRPSTSASSPIRPPPKPFVLPSWAQTDTATTPRLSDRAVEKMQEDEAKKKEEETKKREDEVKKRRQYYQANRGEQTQKRRKHNQEIRENAGKPCAEGIPLPPPVAASGEFPAFVKEQPSRPPFATLPFGSPSRSATQNNIPPCTPPRTRHADMNTTPGASSSLFTPDANPLFTPVPRSWDVGVLDLGRRSMSPSSRKRPPQDTDQTQPSEGPTSDNHDLGQELESAFDDLDFPMSSLPVASSDVQTEQMPSQGYDSDDSEDDEPRPKQHWVGLPPSSPPPPSSPFLGPIEEPFSAGCTVDEVDVEESPLIPPDVDPVSEQEILNSPDTEVVDYSMEEIGKLLNIEDLAGLFQPSTTDADAANFLGQFTNSPLDENSQPITDWGLDVTSPDFDFTEFWKSVEPLVQSSTQPLDMDAGETNDIDHAKLAGDVHALFSGCLV</sequence>
<feature type="compositionally biased region" description="Polar residues" evidence="1">
    <location>
        <begin position="632"/>
        <end position="642"/>
    </location>
</feature>
<dbReference type="PANTHER" id="PTHR39147">
    <property type="entry name" value="PROTEIN SPT21"/>
    <property type="match status" value="1"/>
</dbReference>
<feature type="compositionally biased region" description="Polar residues" evidence="1">
    <location>
        <begin position="524"/>
        <end position="534"/>
    </location>
</feature>
<evidence type="ECO:0000256" key="1">
    <source>
        <dbReference type="SAM" id="MobiDB-lite"/>
    </source>
</evidence>
<gene>
    <name evidence="2" type="ORF">MSAN_00004500</name>
</gene>
<proteinExistence type="predicted"/>
<feature type="compositionally biased region" description="Basic and acidic residues" evidence="1">
    <location>
        <begin position="368"/>
        <end position="378"/>
    </location>
</feature>
<evidence type="ECO:0000313" key="3">
    <source>
        <dbReference type="Proteomes" id="UP000623467"/>
    </source>
</evidence>
<reference evidence="2" key="1">
    <citation type="submission" date="2020-05" db="EMBL/GenBank/DDBJ databases">
        <title>Mycena genomes resolve the evolution of fungal bioluminescence.</title>
        <authorList>
            <person name="Tsai I.J."/>
        </authorList>
    </citation>
    <scope>NUCLEOTIDE SEQUENCE</scope>
    <source>
        <strain evidence="2">160909Yilan</strain>
    </source>
</reference>
<dbReference type="OrthoDB" id="3199820at2759"/>
<comment type="caution">
    <text evidence="2">The sequence shown here is derived from an EMBL/GenBank/DDBJ whole genome shotgun (WGS) entry which is preliminary data.</text>
</comment>
<dbReference type="InterPro" id="IPR042403">
    <property type="entry name" value="Spt21/Ams2"/>
</dbReference>
<feature type="region of interest" description="Disordered" evidence="1">
    <location>
        <begin position="501"/>
        <end position="604"/>
    </location>
</feature>
<dbReference type="Proteomes" id="UP000623467">
    <property type="component" value="Unassembled WGS sequence"/>
</dbReference>
<feature type="compositionally biased region" description="Acidic residues" evidence="1">
    <location>
        <begin position="238"/>
        <end position="247"/>
    </location>
</feature>
<keyword evidence="3" id="KW-1185">Reference proteome</keyword>
<feature type="region of interest" description="Disordered" evidence="1">
    <location>
        <begin position="219"/>
        <end position="268"/>
    </location>
</feature>
<accession>A0A8H6ZFF7</accession>
<feature type="compositionally biased region" description="Polar residues" evidence="1">
    <location>
        <begin position="654"/>
        <end position="665"/>
    </location>
</feature>
<protein>
    <submittedName>
        <fullName evidence="2">Uncharacterized protein</fullName>
    </submittedName>
</protein>
<name>A0A8H6ZFF7_9AGAR</name>
<dbReference type="PANTHER" id="PTHR39147:SF1">
    <property type="entry name" value="PROTEIN SPT21"/>
    <property type="match status" value="1"/>
</dbReference>
<dbReference type="AlphaFoldDB" id="A0A8H6ZFF7"/>
<feature type="compositionally biased region" description="Polar residues" evidence="1">
    <location>
        <begin position="380"/>
        <end position="402"/>
    </location>
</feature>
<feature type="region of interest" description="Disordered" evidence="1">
    <location>
        <begin position="616"/>
        <end position="794"/>
    </location>
</feature>
<feature type="compositionally biased region" description="Basic and acidic residues" evidence="1">
    <location>
        <begin position="429"/>
        <end position="438"/>
    </location>
</feature>
<feature type="compositionally biased region" description="Polar residues" evidence="1">
    <location>
        <begin position="739"/>
        <end position="755"/>
    </location>
</feature>
<organism evidence="2 3">
    <name type="scientific">Mycena sanguinolenta</name>
    <dbReference type="NCBI Taxonomy" id="230812"/>
    <lineage>
        <taxon>Eukaryota</taxon>
        <taxon>Fungi</taxon>
        <taxon>Dikarya</taxon>
        <taxon>Basidiomycota</taxon>
        <taxon>Agaricomycotina</taxon>
        <taxon>Agaricomycetes</taxon>
        <taxon>Agaricomycetidae</taxon>
        <taxon>Agaricales</taxon>
        <taxon>Marasmiineae</taxon>
        <taxon>Mycenaceae</taxon>
        <taxon>Mycena</taxon>
    </lineage>
</organism>
<feature type="compositionally biased region" description="Polar residues" evidence="1">
    <location>
        <begin position="703"/>
        <end position="715"/>
    </location>
</feature>
<evidence type="ECO:0000313" key="2">
    <source>
        <dbReference type="EMBL" id="KAF7375901.1"/>
    </source>
</evidence>
<feature type="region of interest" description="Disordered" evidence="1">
    <location>
        <begin position="325"/>
        <end position="472"/>
    </location>
</feature>